<evidence type="ECO:0000256" key="11">
    <source>
        <dbReference type="ARBA" id="ARBA00023160"/>
    </source>
</evidence>
<dbReference type="InterPro" id="IPR009078">
    <property type="entry name" value="Ferritin-like_SF"/>
</dbReference>
<dbReference type="InterPro" id="IPR005067">
    <property type="entry name" value="Fatty_acid_desaturase-2"/>
</dbReference>
<dbReference type="AlphaFoldDB" id="A0A7J7HE10"/>
<evidence type="ECO:0000256" key="7">
    <source>
        <dbReference type="ARBA" id="ARBA00022946"/>
    </source>
</evidence>
<reference evidence="12 13" key="2">
    <citation type="submission" date="2020-07" db="EMBL/GenBank/DDBJ databases">
        <title>Genome assembly of wild tea tree DASZ reveals pedigree and selection history of tea varieties.</title>
        <authorList>
            <person name="Zhang W."/>
        </authorList>
    </citation>
    <scope>NUCLEOTIDE SEQUENCE [LARGE SCALE GENOMIC DNA]</scope>
    <source>
        <strain evidence="13">cv. G240</strain>
        <tissue evidence="12">Leaf</tissue>
    </source>
</reference>
<keyword evidence="13" id="KW-1185">Reference proteome</keyword>
<dbReference type="GO" id="GO:0009570">
    <property type="term" value="C:chloroplast stroma"/>
    <property type="evidence" value="ECO:0007669"/>
    <property type="project" value="TreeGrafter"/>
</dbReference>
<protein>
    <recommendedName>
        <fullName evidence="14">Stearoyl-[acyl-carrier-protein] 9-desaturase</fullName>
    </recommendedName>
</protein>
<keyword evidence="6" id="KW-0276">Fatty acid metabolism</keyword>
<dbReference type="GO" id="GO:0006633">
    <property type="term" value="P:fatty acid biosynthetic process"/>
    <property type="evidence" value="ECO:0007669"/>
    <property type="project" value="UniProtKB-KW"/>
</dbReference>
<dbReference type="PANTHER" id="PTHR31155">
    <property type="entry name" value="ACYL- ACYL-CARRIER-PROTEIN DESATURASE-RELATED"/>
    <property type="match status" value="1"/>
</dbReference>
<organism evidence="12 13">
    <name type="scientific">Camellia sinensis</name>
    <name type="common">Tea plant</name>
    <name type="synonym">Thea sinensis</name>
    <dbReference type="NCBI Taxonomy" id="4442"/>
    <lineage>
        <taxon>Eukaryota</taxon>
        <taxon>Viridiplantae</taxon>
        <taxon>Streptophyta</taxon>
        <taxon>Embryophyta</taxon>
        <taxon>Tracheophyta</taxon>
        <taxon>Spermatophyta</taxon>
        <taxon>Magnoliopsida</taxon>
        <taxon>eudicotyledons</taxon>
        <taxon>Gunneridae</taxon>
        <taxon>Pentapetalae</taxon>
        <taxon>asterids</taxon>
        <taxon>Ericales</taxon>
        <taxon>Theaceae</taxon>
        <taxon>Camellia</taxon>
    </lineage>
</organism>
<evidence type="ECO:0000313" key="12">
    <source>
        <dbReference type="EMBL" id="KAF5950461.1"/>
    </source>
</evidence>
<dbReference type="PANTHER" id="PTHR31155:SF9">
    <property type="entry name" value="STEAROYL-[ACYL-CARRIER-PROTEIN] 9-DESATURASE 7, CHLOROPLASTIC"/>
    <property type="match status" value="1"/>
</dbReference>
<reference evidence="13" key="1">
    <citation type="journal article" date="2020" name="Nat. Commun.">
        <title>Genome assembly of wild tea tree DASZ reveals pedigree and selection history of tea varieties.</title>
        <authorList>
            <person name="Zhang W."/>
            <person name="Zhang Y."/>
            <person name="Qiu H."/>
            <person name="Guo Y."/>
            <person name="Wan H."/>
            <person name="Zhang X."/>
            <person name="Scossa F."/>
            <person name="Alseekh S."/>
            <person name="Zhang Q."/>
            <person name="Wang P."/>
            <person name="Xu L."/>
            <person name="Schmidt M.H."/>
            <person name="Jia X."/>
            <person name="Li D."/>
            <person name="Zhu A."/>
            <person name="Guo F."/>
            <person name="Chen W."/>
            <person name="Ni D."/>
            <person name="Usadel B."/>
            <person name="Fernie A.R."/>
            <person name="Wen W."/>
        </authorList>
    </citation>
    <scope>NUCLEOTIDE SEQUENCE [LARGE SCALE GENOMIC DNA]</scope>
    <source>
        <strain evidence="13">cv. G240</strain>
    </source>
</reference>
<keyword evidence="8" id="KW-0560">Oxidoreductase</keyword>
<dbReference type="EMBL" id="JACBKZ010000005">
    <property type="protein sequence ID" value="KAF5950461.1"/>
    <property type="molecule type" value="Genomic_DNA"/>
</dbReference>
<dbReference type="InterPro" id="IPR012348">
    <property type="entry name" value="RNR-like"/>
</dbReference>
<dbReference type="Pfam" id="PF03405">
    <property type="entry name" value="FA_desaturase_2"/>
    <property type="match status" value="1"/>
</dbReference>
<evidence type="ECO:0000256" key="2">
    <source>
        <dbReference type="ARBA" id="ARBA00008749"/>
    </source>
</evidence>
<evidence type="ECO:0000256" key="6">
    <source>
        <dbReference type="ARBA" id="ARBA00022832"/>
    </source>
</evidence>
<keyword evidence="7" id="KW-0809">Transit peptide</keyword>
<keyword evidence="9" id="KW-0408">Iron</keyword>
<name>A0A7J7HE10_CAMSI</name>
<evidence type="ECO:0000256" key="3">
    <source>
        <dbReference type="ARBA" id="ARBA00011738"/>
    </source>
</evidence>
<comment type="cofactor">
    <cofactor evidence="1">
        <name>Fe(2+)</name>
        <dbReference type="ChEBI" id="CHEBI:29033"/>
    </cofactor>
</comment>
<comment type="similarity">
    <text evidence="2">Belongs to the fatty acid desaturase type 2 family.</text>
</comment>
<evidence type="ECO:0000256" key="4">
    <source>
        <dbReference type="ARBA" id="ARBA00022516"/>
    </source>
</evidence>
<evidence type="ECO:0000256" key="10">
    <source>
        <dbReference type="ARBA" id="ARBA00023098"/>
    </source>
</evidence>
<sequence>MFWHKHRICIHPIALLRFDIGIETNPYIYASFQERETFISHRNIAKLAMKHGDAKLARICREITSDEKRHETAFTKIVGKLLEIDAEKTVLAFADMMSKKISMPIHLMHDGHDPNLFKHYSSIAMQIGVYIAMDCIDILEHLAQFYLCGLAPKLHKLEERAQAWTKKTSSTSPFTWIFNRLLYFYARERKEGKSVVTKVKDMDVMVENPKAKPNQIDFMVQF</sequence>
<dbReference type="GO" id="GO:0045300">
    <property type="term" value="F:stearoyl-[ACP] desaturase activity"/>
    <property type="evidence" value="ECO:0007669"/>
    <property type="project" value="InterPro"/>
</dbReference>
<evidence type="ECO:0000256" key="8">
    <source>
        <dbReference type="ARBA" id="ARBA00023002"/>
    </source>
</evidence>
<keyword evidence="11" id="KW-0275">Fatty acid biosynthesis</keyword>
<evidence type="ECO:0000256" key="1">
    <source>
        <dbReference type="ARBA" id="ARBA00001954"/>
    </source>
</evidence>
<evidence type="ECO:0000313" key="13">
    <source>
        <dbReference type="Proteomes" id="UP000593564"/>
    </source>
</evidence>
<evidence type="ECO:0000256" key="9">
    <source>
        <dbReference type="ARBA" id="ARBA00023004"/>
    </source>
</evidence>
<evidence type="ECO:0008006" key="14">
    <source>
        <dbReference type="Google" id="ProtNLM"/>
    </source>
</evidence>
<gene>
    <name evidence="12" type="ORF">HYC85_012454</name>
</gene>
<dbReference type="SUPFAM" id="SSF47240">
    <property type="entry name" value="Ferritin-like"/>
    <property type="match status" value="1"/>
</dbReference>
<comment type="subunit">
    <text evidence="3">Homodimer.</text>
</comment>
<proteinExistence type="inferred from homology"/>
<keyword evidence="5" id="KW-0479">Metal-binding</keyword>
<keyword evidence="4" id="KW-0444">Lipid biosynthesis</keyword>
<dbReference type="GO" id="GO:0046872">
    <property type="term" value="F:metal ion binding"/>
    <property type="evidence" value="ECO:0007669"/>
    <property type="project" value="UniProtKB-KW"/>
</dbReference>
<dbReference type="Proteomes" id="UP000593564">
    <property type="component" value="Unassembled WGS sequence"/>
</dbReference>
<accession>A0A7J7HE10</accession>
<evidence type="ECO:0000256" key="5">
    <source>
        <dbReference type="ARBA" id="ARBA00022723"/>
    </source>
</evidence>
<comment type="caution">
    <text evidence="12">The sequence shown here is derived from an EMBL/GenBank/DDBJ whole genome shotgun (WGS) entry which is preliminary data.</text>
</comment>
<keyword evidence="10" id="KW-0443">Lipid metabolism</keyword>
<dbReference type="Gene3D" id="1.10.620.20">
    <property type="entry name" value="Ribonucleotide Reductase, subunit A"/>
    <property type="match status" value="1"/>
</dbReference>